<dbReference type="AlphaFoldDB" id="R7UB93"/>
<dbReference type="GO" id="GO:0031507">
    <property type="term" value="P:heterochromatin formation"/>
    <property type="evidence" value="ECO:0007669"/>
    <property type="project" value="TreeGrafter"/>
</dbReference>
<feature type="binding site" evidence="20">
    <location>
        <position position="271"/>
    </location>
    <ligand>
        <name>a divalent metal cation</name>
        <dbReference type="ChEBI" id="CHEBI:60240"/>
    </ligand>
</feature>
<dbReference type="InterPro" id="IPR003084">
    <property type="entry name" value="HDAC_I/II"/>
</dbReference>
<comment type="similarity">
    <text evidence="17">Belongs to the histone deacetylase family. HD Type 1 subfamily.</text>
</comment>
<dbReference type="InterPro" id="IPR023696">
    <property type="entry name" value="Ureohydrolase_dom_sf"/>
</dbReference>
<dbReference type="GO" id="GO:0005634">
    <property type="term" value="C:nucleus"/>
    <property type="evidence" value="ECO:0007669"/>
    <property type="project" value="UniProtKB-SubCell"/>
</dbReference>
<name>R7UB93_CAPTE</name>
<dbReference type="GO" id="GO:0141221">
    <property type="term" value="F:histone deacetylase activity, hydrolytic mechanism"/>
    <property type="evidence" value="ECO:0007669"/>
    <property type="project" value="UniProtKB-EC"/>
</dbReference>
<dbReference type="SUPFAM" id="SSF52768">
    <property type="entry name" value="Arginase/deacetylase"/>
    <property type="match status" value="1"/>
</dbReference>
<feature type="binding site" evidence="20">
    <location>
        <position position="182"/>
    </location>
    <ligand>
        <name>a divalent metal cation</name>
        <dbReference type="ChEBI" id="CHEBI:60240"/>
    </ligand>
</feature>
<evidence type="ECO:0000256" key="18">
    <source>
        <dbReference type="PIRSR" id="PIRSR037913-1"/>
    </source>
</evidence>
<feature type="binding site" evidence="19">
    <location>
        <position position="105"/>
    </location>
    <ligand>
        <name>substrate</name>
    </ligand>
</feature>
<keyword evidence="12 17" id="KW-0804">Transcription</keyword>
<dbReference type="GO" id="GO:0046872">
    <property type="term" value="F:metal ion binding"/>
    <property type="evidence" value="ECO:0007669"/>
    <property type="project" value="UniProtKB-KW"/>
</dbReference>
<proteinExistence type="inferred from homology"/>
<evidence type="ECO:0000313" key="23">
    <source>
        <dbReference type="EnsemblMetazoa" id="CapteP148478"/>
    </source>
</evidence>
<feature type="binding site" evidence="20">
    <location>
        <position position="184"/>
    </location>
    <ligand>
        <name>a divalent metal cation</name>
        <dbReference type="ChEBI" id="CHEBI:60240"/>
    </ligand>
</feature>
<evidence type="ECO:0000256" key="12">
    <source>
        <dbReference type="ARBA" id="ARBA00023163"/>
    </source>
</evidence>
<comment type="catalytic activity">
    <reaction evidence="15">
        <text>N(6)-(2E)-butenoyl-L-lysyl-[protein] + H2O = (2E)-2-butenoate + L-lysyl-[protein]</text>
        <dbReference type="Rhea" id="RHEA:69172"/>
        <dbReference type="Rhea" id="RHEA-COMP:9752"/>
        <dbReference type="Rhea" id="RHEA-COMP:13707"/>
        <dbReference type="ChEBI" id="CHEBI:15377"/>
        <dbReference type="ChEBI" id="CHEBI:29969"/>
        <dbReference type="ChEBI" id="CHEBI:35899"/>
        <dbReference type="ChEBI" id="CHEBI:137954"/>
    </reaction>
    <physiologicalReaction direction="left-to-right" evidence="15">
        <dbReference type="Rhea" id="RHEA:69173"/>
    </physiologicalReaction>
</comment>
<keyword evidence="13 17" id="KW-0539">Nucleus</keyword>
<evidence type="ECO:0000256" key="10">
    <source>
        <dbReference type="ARBA" id="ARBA00022853"/>
    </source>
</evidence>
<evidence type="ECO:0000256" key="6">
    <source>
        <dbReference type="ARBA" id="ARBA00022490"/>
    </source>
</evidence>
<evidence type="ECO:0000256" key="3">
    <source>
        <dbReference type="ARBA" id="ARBA00004286"/>
    </source>
</evidence>
<evidence type="ECO:0000313" key="24">
    <source>
        <dbReference type="Proteomes" id="UP000014760"/>
    </source>
</evidence>
<evidence type="ECO:0000313" key="22">
    <source>
        <dbReference type="EMBL" id="ELU03635.1"/>
    </source>
</evidence>
<dbReference type="GO" id="GO:0005694">
    <property type="term" value="C:chromosome"/>
    <property type="evidence" value="ECO:0007669"/>
    <property type="project" value="UniProtKB-SubCell"/>
</dbReference>
<reference evidence="24" key="1">
    <citation type="submission" date="2012-12" db="EMBL/GenBank/DDBJ databases">
        <authorList>
            <person name="Hellsten U."/>
            <person name="Grimwood J."/>
            <person name="Chapman J.A."/>
            <person name="Shapiro H."/>
            <person name="Aerts A."/>
            <person name="Otillar R.P."/>
            <person name="Terry A.Y."/>
            <person name="Boore J.L."/>
            <person name="Simakov O."/>
            <person name="Marletaz F."/>
            <person name="Cho S.-J."/>
            <person name="Edsinger-Gonzales E."/>
            <person name="Havlak P."/>
            <person name="Kuo D.-H."/>
            <person name="Larsson T."/>
            <person name="Lv J."/>
            <person name="Arendt D."/>
            <person name="Savage R."/>
            <person name="Osoegawa K."/>
            <person name="de Jong P."/>
            <person name="Lindberg D.R."/>
            <person name="Seaver E.C."/>
            <person name="Weisblat D.A."/>
            <person name="Putnam N.H."/>
            <person name="Grigoriev I.V."/>
            <person name="Rokhsar D.S."/>
        </authorList>
    </citation>
    <scope>NUCLEOTIDE SEQUENCE</scope>
    <source>
        <strain evidence="24">I ESC-2004</strain>
    </source>
</reference>
<keyword evidence="24" id="KW-1185">Reference proteome</keyword>
<feature type="domain" description="Histone deacetylase" evidence="21">
    <location>
        <begin position="37"/>
        <end position="324"/>
    </location>
</feature>
<dbReference type="InterPro" id="IPR037138">
    <property type="entry name" value="His_deacetylse_dom_sf"/>
</dbReference>
<dbReference type="InterPro" id="IPR000286">
    <property type="entry name" value="HDACs"/>
</dbReference>
<dbReference type="EC" id="3.5.1.98" evidence="17"/>
<feature type="binding site" evidence="19">
    <location>
        <position position="155"/>
    </location>
    <ligand>
        <name>substrate</name>
    </ligand>
</feature>
<evidence type="ECO:0000256" key="20">
    <source>
        <dbReference type="PIRSR" id="PIRSR037913-3"/>
    </source>
</evidence>
<dbReference type="PRINTS" id="PR01270">
    <property type="entry name" value="HDASUPER"/>
</dbReference>
<reference evidence="23" key="3">
    <citation type="submission" date="2015-06" db="UniProtKB">
        <authorList>
            <consortium name="EnsemblMetazoa"/>
        </authorList>
    </citation>
    <scope>IDENTIFICATION</scope>
</reference>
<evidence type="ECO:0000256" key="13">
    <source>
        <dbReference type="ARBA" id="ARBA00023242"/>
    </source>
</evidence>
<keyword evidence="11 17" id="KW-0805">Transcription regulation</keyword>
<evidence type="ECO:0000256" key="1">
    <source>
        <dbReference type="ARBA" id="ARBA00001968"/>
    </source>
</evidence>
<evidence type="ECO:0000256" key="14">
    <source>
        <dbReference type="ARBA" id="ARBA00049136"/>
    </source>
</evidence>
<protein>
    <recommendedName>
        <fullName evidence="17">Histone deacetylase</fullName>
        <ecNumber evidence="17">3.5.1.98</ecNumber>
    </recommendedName>
</protein>
<comment type="catalytic activity">
    <reaction evidence="14">
        <text>N(6)-acetyl-L-lysyl-[protein] + H2O = L-lysyl-[protein] + acetate</text>
        <dbReference type="Rhea" id="RHEA:58108"/>
        <dbReference type="Rhea" id="RHEA-COMP:9752"/>
        <dbReference type="Rhea" id="RHEA-COMP:10731"/>
        <dbReference type="ChEBI" id="CHEBI:15377"/>
        <dbReference type="ChEBI" id="CHEBI:29969"/>
        <dbReference type="ChEBI" id="CHEBI:30089"/>
        <dbReference type="ChEBI" id="CHEBI:61930"/>
    </reaction>
    <physiologicalReaction direction="left-to-right" evidence="14">
        <dbReference type="Rhea" id="RHEA:58109"/>
    </physiologicalReaction>
</comment>
<dbReference type="Gene3D" id="3.40.800.20">
    <property type="entry name" value="Histone deacetylase domain"/>
    <property type="match status" value="1"/>
</dbReference>
<dbReference type="PANTHER" id="PTHR10625">
    <property type="entry name" value="HISTONE DEACETYLASE HDAC1-RELATED"/>
    <property type="match status" value="1"/>
</dbReference>
<dbReference type="PANTHER" id="PTHR10625:SF14">
    <property type="entry name" value="HISTONE DEACETYLASE 8"/>
    <property type="match status" value="1"/>
</dbReference>
<evidence type="ECO:0000256" key="7">
    <source>
        <dbReference type="ARBA" id="ARBA00022491"/>
    </source>
</evidence>
<dbReference type="PRINTS" id="PR01271">
    <property type="entry name" value="HISDACETLASE"/>
</dbReference>
<dbReference type="EnsemblMetazoa" id="CapteT148478">
    <property type="protein sequence ID" value="CapteP148478"/>
    <property type="gene ID" value="CapteG148478"/>
</dbReference>
<gene>
    <name evidence="22" type="ORF">CAPTEDRAFT_148478</name>
</gene>
<comment type="subcellular location">
    <subcellularLocation>
        <location evidence="3">Chromosome</location>
    </subcellularLocation>
    <subcellularLocation>
        <location evidence="4">Cytoplasm</location>
    </subcellularLocation>
    <subcellularLocation>
        <location evidence="2 17">Nucleus</location>
    </subcellularLocation>
</comment>
<keyword evidence="7" id="KW-0678">Repressor</keyword>
<keyword evidence="5" id="KW-0158">Chromosome</keyword>
<evidence type="ECO:0000256" key="2">
    <source>
        <dbReference type="ARBA" id="ARBA00004123"/>
    </source>
</evidence>
<evidence type="ECO:0000256" key="8">
    <source>
        <dbReference type="ARBA" id="ARBA00022723"/>
    </source>
</evidence>
<evidence type="ECO:0000256" key="15">
    <source>
        <dbReference type="ARBA" id="ARBA00049193"/>
    </source>
</evidence>
<comment type="cofactor">
    <cofactor evidence="1">
        <name>a divalent metal cation</name>
        <dbReference type="ChEBI" id="CHEBI:60240"/>
    </cofactor>
</comment>
<evidence type="ECO:0000256" key="4">
    <source>
        <dbReference type="ARBA" id="ARBA00004496"/>
    </source>
</evidence>
<dbReference type="Pfam" id="PF00850">
    <property type="entry name" value="Hist_deacetyl"/>
    <property type="match status" value="1"/>
</dbReference>
<dbReference type="GO" id="GO:0005737">
    <property type="term" value="C:cytoplasm"/>
    <property type="evidence" value="ECO:0007669"/>
    <property type="project" value="UniProtKB-SubCell"/>
</dbReference>
<keyword evidence="10 17" id="KW-0156">Chromatin regulator</keyword>
<reference evidence="22 24" key="2">
    <citation type="journal article" date="2013" name="Nature">
        <title>Insights into bilaterian evolution from three spiralian genomes.</title>
        <authorList>
            <person name="Simakov O."/>
            <person name="Marletaz F."/>
            <person name="Cho S.J."/>
            <person name="Edsinger-Gonzales E."/>
            <person name="Havlak P."/>
            <person name="Hellsten U."/>
            <person name="Kuo D.H."/>
            <person name="Larsson T."/>
            <person name="Lv J."/>
            <person name="Arendt D."/>
            <person name="Savage R."/>
            <person name="Osoegawa K."/>
            <person name="de Jong P."/>
            <person name="Grimwood J."/>
            <person name="Chapman J.A."/>
            <person name="Shapiro H."/>
            <person name="Aerts A."/>
            <person name="Otillar R.P."/>
            <person name="Terry A.Y."/>
            <person name="Boore J.L."/>
            <person name="Grigoriev I.V."/>
            <person name="Lindberg D.R."/>
            <person name="Seaver E.C."/>
            <person name="Weisblat D.A."/>
            <person name="Putnam N.H."/>
            <person name="Rokhsar D.S."/>
        </authorList>
    </citation>
    <scope>NUCLEOTIDE SEQUENCE</scope>
    <source>
        <strain evidence="22 24">I ESC-2004</strain>
    </source>
</reference>
<feature type="binding site" evidence="19">
    <location>
        <position position="310"/>
    </location>
    <ligand>
        <name>substrate</name>
    </ligand>
</feature>
<dbReference type="PIRSF" id="PIRSF037913">
    <property type="entry name" value="His_deacetylse_1"/>
    <property type="match status" value="1"/>
</dbReference>
<dbReference type="FunFam" id="3.40.800.20:FF:000006">
    <property type="entry name" value="Histone deacetylase 8"/>
    <property type="match status" value="1"/>
</dbReference>
<comment type="catalytic activity">
    <reaction evidence="16">
        <text>N(6)-acetyl-L-lysyl-[histone] + H2O = L-lysyl-[histone] + acetate</text>
        <dbReference type="Rhea" id="RHEA:58196"/>
        <dbReference type="Rhea" id="RHEA-COMP:9845"/>
        <dbReference type="Rhea" id="RHEA-COMP:11338"/>
        <dbReference type="ChEBI" id="CHEBI:15377"/>
        <dbReference type="ChEBI" id="CHEBI:29969"/>
        <dbReference type="ChEBI" id="CHEBI:30089"/>
        <dbReference type="ChEBI" id="CHEBI:61930"/>
        <dbReference type="EC" id="3.5.1.98"/>
    </reaction>
    <physiologicalReaction direction="left-to-right" evidence="16">
        <dbReference type="Rhea" id="RHEA:58197"/>
    </physiologicalReaction>
</comment>
<accession>R7UB93</accession>
<dbReference type="OMA" id="CFWHSTG"/>
<dbReference type="HOGENOM" id="CLU_007727_7_4_1"/>
<dbReference type="EMBL" id="KB303020">
    <property type="protein sequence ID" value="ELU03635.1"/>
    <property type="molecule type" value="Genomic_DNA"/>
</dbReference>
<evidence type="ECO:0000259" key="21">
    <source>
        <dbReference type="Pfam" id="PF00850"/>
    </source>
</evidence>
<evidence type="ECO:0000256" key="17">
    <source>
        <dbReference type="PIRNR" id="PIRNR037913"/>
    </source>
</evidence>
<evidence type="ECO:0000256" key="11">
    <source>
        <dbReference type="ARBA" id="ARBA00023015"/>
    </source>
</evidence>
<keyword evidence="6" id="KW-0963">Cytoplasm</keyword>
<evidence type="ECO:0000256" key="16">
    <source>
        <dbReference type="ARBA" id="ARBA00049416"/>
    </source>
</evidence>
<evidence type="ECO:0000256" key="19">
    <source>
        <dbReference type="PIRSR" id="PIRSR037913-2"/>
    </source>
</evidence>
<keyword evidence="8 20" id="KW-0479">Metal-binding</keyword>
<evidence type="ECO:0000256" key="5">
    <source>
        <dbReference type="ARBA" id="ARBA00022454"/>
    </source>
</evidence>
<keyword evidence="9 17" id="KW-0378">Hydrolase</keyword>
<dbReference type="Proteomes" id="UP000014760">
    <property type="component" value="Unassembled WGS sequence"/>
</dbReference>
<feature type="active site" description="Proton acceptor" evidence="18">
    <location>
        <position position="147"/>
    </location>
</feature>
<evidence type="ECO:0000256" key="9">
    <source>
        <dbReference type="ARBA" id="ARBA00022801"/>
    </source>
</evidence>
<dbReference type="OrthoDB" id="73273at2759"/>
<sequence>MSSDKDSCESNVTSSTRVAYVYNEQYTKLCDQMPKIPLRASMTHSLIAAYGLLPHLQVISPEAASKEDLKLFHSEDFIDCLRRLSDLDDEEKYDDDAESYGLMYDCPAYPGVYDYASAVVGGSIAAAIHLTEGHSQVAVNWAGGWHHAKRSEASGFCYFNDIVIAILILRQKFDRVLYVDLDLHHGDGVEDAFCSTQKVMTVSFHKVASGFFPGTGLIEDIGIGRGRNYTVNVPLKDGLTDEVFLDIFSSVINRVHGAFKPQAVVCQCGADALHGDPHAAFNLTEKAFVRSVEYLREWDFPLLLLGGGGYNFANTARCWASITGSLLHKELPTDIPEHRFFSDFGPGYELTIEPGNQRDLNSEKYIEEIRERIFGDLENVEVEEDGNPR</sequence>
<dbReference type="EMBL" id="AMQN01001497">
    <property type="status" value="NOT_ANNOTATED_CDS"/>
    <property type="molecule type" value="Genomic_DNA"/>
</dbReference>
<dbReference type="STRING" id="283909.R7UB93"/>
<organism evidence="22">
    <name type="scientific">Capitella teleta</name>
    <name type="common">Polychaete worm</name>
    <dbReference type="NCBI Taxonomy" id="283909"/>
    <lineage>
        <taxon>Eukaryota</taxon>
        <taxon>Metazoa</taxon>
        <taxon>Spiralia</taxon>
        <taxon>Lophotrochozoa</taxon>
        <taxon>Annelida</taxon>
        <taxon>Polychaeta</taxon>
        <taxon>Sedentaria</taxon>
        <taxon>Scolecida</taxon>
        <taxon>Capitellidae</taxon>
        <taxon>Capitella</taxon>
    </lineage>
</organism>
<dbReference type="InterPro" id="IPR023801">
    <property type="entry name" value="His_deacetylse_dom"/>
</dbReference>